<keyword evidence="3" id="KW-1185">Reference proteome</keyword>
<gene>
    <name evidence="2" type="ORF">CJ030_MR7G017835</name>
</gene>
<keyword evidence="1" id="KW-0472">Membrane</keyword>
<keyword evidence="1" id="KW-0812">Transmembrane</keyword>
<feature type="transmembrane region" description="Helical" evidence="1">
    <location>
        <begin position="114"/>
        <end position="137"/>
    </location>
</feature>
<dbReference type="EMBL" id="RXIC02000025">
    <property type="protein sequence ID" value="KAB1205663.1"/>
    <property type="molecule type" value="Genomic_DNA"/>
</dbReference>
<comment type="caution">
    <text evidence="2">The sequence shown here is derived from an EMBL/GenBank/DDBJ whole genome shotgun (WGS) entry which is preliminary data.</text>
</comment>
<name>A0A6A1UZ70_9ROSI</name>
<sequence length="151" mass="17153">MESTSSTILSSTVLSFHPFSGSPNESLHYPKRSSATTFASRKEAHDQNYSSRMVDENMIVLRKRMHEMKMVERNYEPPSDWMHWEKQYYTSYDSLVCEAMGFLQSQLMNTRPSLALGILTLVLLSVPTSTAVVFFHLTEIIKGLSAGIHLS</sequence>
<dbReference type="PANTHER" id="PTHR33782:SF5">
    <property type="entry name" value="MEDIATOR OF RNA POLYMERASE II TRANSCRIPTION SUBUNIT"/>
    <property type="match status" value="1"/>
</dbReference>
<dbReference type="AlphaFoldDB" id="A0A6A1UZ70"/>
<reference evidence="2 3" key="1">
    <citation type="journal article" date="2019" name="Plant Biotechnol. J.">
        <title>The red bayberry genome and genetic basis of sex determination.</title>
        <authorList>
            <person name="Jia H.M."/>
            <person name="Jia H.J."/>
            <person name="Cai Q.L."/>
            <person name="Wang Y."/>
            <person name="Zhao H.B."/>
            <person name="Yang W.F."/>
            <person name="Wang G.Y."/>
            <person name="Li Y.H."/>
            <person name="Zhan D.L."/>
            <person name="Shen Y.T."/>
            <person name="Niu Q.F."/>
            <person name="Chang L."/>
            <person name="Qiu J."/>
            <person name="Zhao L."/>
            <person name="Xie H.B."/>
            <person name="Fu W.Y."/>
            <person name="Jin J."/>
            <person name="Li X.W."/>
            <person name="Jiao Y."/>
            <person name="Zhou C.C."/>
            <person name="Tu T."/>
            <person name="Chai C.Y."/>
            <person name="Gao J.L."/>
            <person name="Fan L.J."/>
            <person name="van de Weg E."/>
            <person name="Wang J.Y."/>
            <person name="Gao Z.S."/>
        </authorList>
    </citation>
    <scope>NUCLEOTIDE SEQUENCE [LARGE SCALE GENOMIC DNA]</scope>
    <source>
        <tissue evidence="2">Leaves</tissue>
    </source>
</reference>
<accession>A0A6A1UZ70</accession>
<keyword evidence="1" id="KW-1133">Transmembrane helix</keyword>
<evidence type="ECO:0008006" key="4">
    <source>
        <dbReference type="Google" id="ProtNLM"/>
    </source>
</evidence>
<organism evidence="2 3">
    <name type="scientific">Morella rubra</name>
    <name type="common">Chinese bayberry</name>
    <dbReference type="NCBI Taxonomy" id="262757"/>
    <lineage>
        <taxon>Eukaryota</taxon>
        <taxon>Viridiplantae</taxon>
        <taxon>Streptophyta</taxon>
        <taxon>Embryophyta</taxon>
        <taxon>Tracheophyta</taxon>
        <taxon>Spermatophyta</taxon>
        <taxon>Magnoliopsida</taxon>
        <taxon>eudicotyledons</taxon>
        <taxon>Gunneridae</taxon>
        <taxon>Pentapetalae</taxon>
        <taxon>rosids</taxon>
        <taxon>fabids</taxon>
        <taxon>Fagales</taxon>
        <taxon>Myricaceae</taxon>
        <taxon>Morella</taxon>
    </lineage>
</organism>
<proteinExistence type="predicted"/>
<dbReference type="PANTHER" id="PTHR33782">
    <property type="entry name" value="OS01G0121600 PROTEIN"/>
    <property type="match status" value="1"/>
</dbReference>
<evidence type="ECO:0000256" key="1">
    <source>
        <dbReference type="SAM" id="Phobius"/>
    </source>
</evidence>
<evidence type="ECO:0000313" key="3">
    <source>
        <dbReference type="Proteomes" id="UP000516437"/>
    </source>
</evidence>
<protein>
    <recommendedName>
        <fullName evidence="4">Mediator of RNA polymerase II transcription subunit 18</fullName>
    </recommendedName>
</protein>
<dbReference type="Proteomes" id="UP000516437">
    <property type="component" value="Chromosome 7"/>
</dbReference>
<evidence type="ECO:0000313" key="2">
    <source>
        <dbReference type="EMBL" id="KAB1205663.1"/>
    </source>
</evidence>
<dbReference type="OrthoDB" id="672819at2759"/>